<dbReference type="PROSITE" id="PS00092">
    <property type="entry name" value="N6_MTASE"/>
    <property type="match status" value="1"/>
</dbReference>
<evidence type="ECO:0000256" key="1">
    <source>
        <dbReference type="ARBA" id="ARBA00006594"/>
    </source>
</evidence>
<dbReference type="InterPro" id="IPR022221">
    <property type="entry name" value="TypeIII_RM_meth"/>
</dbReference>
<evidence type="ECO:0000259" key="7">
    <source>
        <dbReference type="Pfam" id="PF12564"/>
    </source>
</evidence>
<evidence type="ECO:0000256" key="2">
    <source>
        <dbReference type="ARBA" id="ARBA00022603"/>
    </source>
</evidence>
<keyword evidence="2" id="KW-0489">Methyltransferase</keyword>
<dbReference type="InterPro" id="IPR002941">
    <property type="entry name" value="DNA_methylase_N4/N6"/>
</dbReference>
<comment type="similarity">
    <text evidence="1">Belongs to the N(4)/N(6)-methyltransferase family.</text>
</comment>
<dbReference type="Proteomes" id="UP000223854">
    <property type="component" value="Unassembled WGS sequence"/>
</dbReference>
<dbReference type="InterPro" id="IPR002052">
    <property type="entry name" value="DNA_methylase_N6_adenine_CS"/>
</dbReference>
<protein>
    <submittedName>
        <fullName evidence="8">Type III restriction endonuclease subunit M</fullName>
    </submittedName>
</protein>
<evidence type="ECO:0000256" key="5">
    <source>
        <dbReference type="ARBA" id="ARBA00022747"/>
    </source>
</evidence>
<dbReference type="EMBL" id="PDLH01000007">
    <property type="protein sequence ID" value="PHG99993.1"/>
    <property type="molecule type" value="Genomic_DNA"/>
</dbReference>
<evidence type="ECO:0000256" key="4">
    <source>
        <dbReference type="ARBA" id="ARBA00022691"/>
    </source>
</evidence>
<dbReference type="SUPFAM" id="SSF53335">
    <property type="entry name" value="S-adenosyl-L-methionine-dependent methyltransferases"/>
    <property type="match status" value="1"/>
</dbReference>
<organism evidence="8 9">
    <name type="scientific">Clostridium sporogenes</name>
    <dbReference type="NCBI Taxonomy" id="1509"/>
    <lineage>
        <taxon>Bacteria</taxon>
        <taxon>Bacillati</taxon>
        <taxon>Bacillota</taxon>
        <taxon>Clostridia</taxon>
        <taxon>Eubacteriales</taxon>
        <taxon>Clostridiaceae</taxon>
        <taxon>Clostridium</taxon>
    </lineage>
</organism>
<dbReference type="GO" id="GO:0004519">
    <property type="term" value="F:endonuclease activity"/>
    <property type="evidence" value="ECO:0007669"/>
    <property type="project" value="UniProtKB-KW"/>
</dbReference>
<evidence type="ECO:0000259" key="6">
    <source>
        <dbReference type="Pfam" id="PF01555"/>
    </source>
</evidence>
<accession>A0ABX4K3Z4</accession>
<feature type="domain" description="Type III restriction/modification enzyme methylation subunit" evidence="7">
    <location>
        <begin position="41"/>
        <end position="96"/>
    </location>
</feature>
<keyword evidence="3" id="KW-0808">Transferase</keyword>
<evidence type="ECO:0000313" key="9">
    <source>
        <dbReference type="Proteomes" id="UP000223854"/>
    </source>
</evidence>
<dbReference type="RefSeq" id="WP_098927046.1">
    <property type="nucleotide sequence ID" value="NZ_CBCRVC010000010.1"/>
</dbReference>
<reference evidence="8 9" key="1">
    <citation type="submission" date="2017-09" db="EMBL/GenBank/DDBJ databases">
        <title>FDA dAtabase for Regulatory Grade micrObial Sequences (FDA-ARGOS): Supporting development and validation of Infectious Disease Dx tests.</title>
        <authorList>
            <person name="Kerrigan L."/>
            <person name="Long C."/>
            <person name="Tallon L.J."/>
            <person name="Sadzewicz L."/>
            <person name="Ott S."/>
            <person name="Zhao X."/>
            <person name="Nagaraj S."/>
            <person name="Vavikolanu K."/>
            <person name="Aluvathingal J."/>
            <person name="Nadendla S."/>
            <person name="Sichtig H."/>
        </authorList>
    </citation>
    <scope>NUCLEOTIDE SEQUENCE [LARGE SCALE GENOMIC DNA]</scope>
    <source>
        <strain evidence="8 9">FDAARGOS_423</strain>
    </source>
</reference>
<gene>
    <name evidence="8" type="ORF">CRX47_09110</name>
</gene>
<proteinExistence type="inferred from homology"/>
<comment type="caution">
    <text evidence="8">The sequence shown here is derived from an EMBL/GenBank/DDBJ whole genome shotgun (WGS) entry which is preliminary data.</text>
</comment>
<dbReference type="Gene3D" id="3.40.50.150">
    <property type="entry name" value="Vaccinia Virus protein VP39"/>
    <property type="match status" value="1"/>
</dbReference>
<name>A0ABX4K3Z4_CLOSG</name>
<keyword evidence="8" id="KW-0540">Nuclease</keyword>
<keyword evidence="5" id="KW-0680">Restriction system</keyword>
<evidence type="ECO:0000313" key="8">
    <source>
        <dbReference type="EMBL" id="PHG99993.1"/>
    </source>
</evidence>
<sequence>MVIESKLMLEVKAILKSFGDKYFNGDKLKRHKVIEDLNSYDEKLIQSLLNNETINRNFVISVNSKEIFKLNEFIDMFQYKEFWQDSYTNYANKIGLTVGGKFINECEDVVLDFPYKDTVLKAGMTKEDKQKEDLAPNEIFLNEIIAKDEIDVLFDKKIFKNVKKYSTEGMQPVSEFKEDDNLIIKGNNLVALHSLRDKYAGKIKLIYIDPPYNTGSDSFDYNDKYNHSSWLTFMKNRLEVTKELLAEDGSIVIYIDDNEIGYLQVLMDEIWGRENRGGIISVKRGSVTGHKTINPGVVNITEYMLIYAKNKTCWNPNKIYRGRNRNERYNNFIKNRNMDTDKWEFCSLLDAFAEHKNIEKNKLKKQLGNNFEKEIMEFIKLNAKSVIQFAYPDSDKVSKEAKEIINLSKKDKEKIYILKRENEKDIVLKGGQRLLFYSDRLVKVDGELVTGELVSNFWDDVLPNDLHSEGNVKFKKGKKSEKAIKRIIELTTNENDIVLDFFLGSGTTTAVAHKMKRRFIGIEQMDYINTISVPRLQKVIEGEQSGISKNVEWQGDGSFVYAELFEKSAGFIKDILKTKTIDDLKKVYNIMIEVGDLDFKADLSKIDWTMSFEDNQKLLIKIIDKNQLYFNYSEIDDSEVREYLTDEEVTFNKNFYENLEV</sequence>
<feature type="domain" description="DNA methylase N-4/N-6" evidence="6">
    <location>
        <begin position="203"/>
        <end position="528"/>
    </location>
</feature>
<keyword evidence="8" id="KW-0255">Endonuclease</keyword>
<dbReference type="Pfam" id="PF12564">
    <property type="entry name" value="TypeIII_RM_meth"/>
    <property type="match status" value="1"/>
</dbReference>
<dbReference type="Pfam" id="PF01555">
    <property type="entry name" value="N6_N4_Mtase"/>
    <property type="match status" value="1"/>
</dbReference>
<keyword evidence="9" id="KW-1185">Reference proteome</keyword>
<dbReference type="PIRSF" id="PIRSF015855">
    <property type="entry name" value="TypeIII_Mtase_mKpnI"/>
    <property type="match status" value="1"/>
</dbReference>
<keyword evidence="4" id="KW-0949">S-adenosyl-L-methionine</keyword>
<dbReference type="InterPro" id="IPR002295">
    <property type="entry name" value="N4/N6-MTase_EcoPI_Mod-like"/>
</dbReference>
<keyword evidence="8" id="KW-0378">Hydrolase</keyword>
<dbReference type="InterPro" id="IPR029063">
    <property type="entry name" value="SAM-dependent_MTases_sf"/>
</dbReference>
<evidence type="ECO:0000256" key="3">
    <source>
        <dbReference type="ARBA" id="ARBA00022679"/>
    </source>
</evidence>
<dbReference type="PRINTS" id="PR00506">
    <property type="entry name" value="D21N6MTFRASE"/>
</dbReference>